<feature type="signal peptide" evidence="3">
    <location>
        <begin position="1"/>
        <end position="22"/>
    </location>
</feature>
<keyword evidence="2" id="KW-0812">Transmembrane</keyword>
<name>A0A511DCD5_9PSEU</name>
<comment type="caution">
    <text evidence="4">The sequence shown here is derived from an EMBL/GenBank/DDBJ whole genome shotgun (WGS) entry which is preliminary data.</text>
</comment>
<gene>
    <name evidence="4" type="ORF">PSU4_14190</name>
</gene>
<feature type="chain" id="PRO_5021837237" evidence="3">
    <location>
        <begin position="23"/>
        <end position="126"/>
    </location>
</feature>
<sequence>MLPTLRQVATLVVAGLPLTAAASPRAAAPPPLLHAGPVGSWTGATFDRVGGAALVGGLAMVAFLLVAGVAALVVATRMLLATRPTPSPTSDRAEQAPVALDASPPTIPAPRPRTPPAAWTHPAPTR</sequence>
<proteinExistence type="predicted"/>
<feature type="region of interest" description="Disordered" evidence="1">
    <location>
        <begin position="82"/>
        <end position="126"/>
    </location>
</feature>
<evidence type="ECO:0000256" key="3">
    <source>
        <dbReference type="SAM" id="SignalP"/>
    </source>
</evidence>
<dbReference type="AlphaFoldDB" id="A0A511DCD5"/>
<evidence type="ECO:0000256" key="2">
    <source>
        <dbReference type="SAM" id="Phobius"/>
    </source>
</evidence>
<feature type="compositionally biased region" description="Pro residues" evidence="1">
    <location>
        <begin position="105"/>
        <end position="115"/>
    </location>
</feature>
<evidence type="ECO:0000313" key="4">
    <source>
        <dbReference type="EMBL" id="GEL22465.1"/>
    </source>
</evidence>
<dbReference type="RefSeq" id="WP_147103782.1">
    <property type="nucleotide sequence ID" value="NZ_BJVJ01000009.1"/>
</dbReference>
<keyword evidence="2" id="KW-0472">Membrane</keyword>
<feature type="compositionally biased region" description="Low complexity" evidence="1">
    <location>
        <begin position="116"/>
        <end position="126"/>
    </location>
</feature>
<keyword evidence="2" id="KW-1133">Transmembrane helix</keyword>
<keyword evidence="3" id="KW-0732">Signal</keyword>
<keyword evidence="5" id="KW-1185">Reference proteome</keyword>
<accession>A0A511DCD5</accession>
<protein>
    <submittedName>
        <fullName evidence="4">Uncharacterized protein</fullName>
    </submittedName>
</protein>
<organism evidence="4 5">
    <name type="scientific">Pseudonocardia sulfidoxydans NBRC 16205</name>
    <dbReference type="NCBI Taxonomy" id="1223511"/>
    <lineage>
        <taxon>Bacteria</taxon>
        <taxon>Bacillati</taxon>
        <taxon>Actinomycetota</taxon>
        <taxon>Actinomycetes</taxon>
        <taxon>Pseudonocardiales</taxon>
        <taxon>Pseudonocardiaceae</taxon>
        <taxon>Pseudonocardia</taxon>
    </lineage>
</organism>
<evidence type="ECO:0000313" key="5">
    <source>
        <dbReference type="Proteomes" id="UP000321685"/>
    </source>
</evidence>
<evidence type="ECO:0000256" key="1">
    <source>
        <dbReference type="SAM" id="MobiDB-lite"/>
    </source>
</evidence>
<dbReference type="Proteomes" id="UP000321685">
    <property type="component" value="Unassembled WGS sequence"/>
</dbReference>
<feature type="transmembrane region" description="Helical" evidence="2">
    <location>
        <begin position="51"/>
        <end position="75"/>
    </location>
</feature>
<reference evidence="4 5" key="1">
    <citation type="submission" date="2019-07" db="EMBL/GenBank/DDBJ databases">
        <title>Whole genome shotgun sequence of Pseudonocardia sulfidoxydans NBRC 16205.</title>
        <authorList>
            <person name="Hosoyama A."/>
            <person name="Uohara A."/>
            <person name="Ohji S."/>
            <person name="Ichikawa N."/>
        </authorList>
    </citation>
    <scope>NUCLEOTIDE SEQUENCE [LARGE SCALE GENOMIC DNA]</scope>
    <source>
        <strain evidence="4 5">NBRC 16205</strain>
    </source>
</reference>
<dbReference type="EMBL" id="BJVJ01000009">
    <property type="protein sequence ID" value="GEL22465.1"/>
    <property type="molecule type" value="Genomic_DNA"/>
</dbReference>